<evidence type="ECO:0000313" key="1">
    <source>
        <dbReference type="EMBL" id="KAI4801640.1"/>
    </source>
</evidence>
<gene>
    <name evidence="1" type="ORF">KUCAC02_019520</name>
</gene>
<reference evidence="1" key="1">
    <citation type="submission" date="2022-05" db="EMBL/GenBank/DDBJ databases">
        <title>Chromosome-level genome of Chaenocephalus aceratus.</title>
        <authorList>
            <person name="Park H."/>
        </authorList>
    </citation>
    <scope>NUCLEOTIDE SEQUENCE</scope>
    <source>
        <strain evidence="1">KU_202001</strain>
    </source>
</reference>
<name>A0ACB9VPX4_CHAAC</name>
<feature type="non-terminal residue" evidence="1">
    <location>
        <position position="1"/>
    </location>
</feature>
<keyword evidence="2" id="KW-1185">Reference proteome</keyword>
<proteinExistence type="predicted"/>
<accession>A0ACB9VPX4</accession>
<comment type="caution">
    <text evidence="1">The sequence shown here is derived from an EMBL/GenBank/DDBJ whole genome shotgun (WGS) entry which is preliminary data.</text>
</comment>
<protein>
    <submittedName>
        <fullName evidence="1">Uncharacterized protein</fullName>
    </submittedName>
</protein>
<evidence type="ECO:0000313" key="2">
    <source>
        <dbReference type="Proteomes" id="UP001057452"/>
    </source>
</evidence>
<sequence length="778" mass="86716">YALYFVMESAFDFIELHMEHLRRWWCMLLIDNFPVTFEGRRSTKRQLEREDCEDSPRKKDPLAKTAAEEILVSSEEEDGEKHPFISSAMAASQWCSAKKMGDKVILPQILSMAPLDREAALRNLAVEPEAVCVGEEWNNTGSAESTIRCIPILTINLLDNADGDAASSGCALLKTRRESTEKSSFTLHLHPPRIMSASRTRRSKMKFPIENPRKLGSMNPPPVEVQTKLVPPKKVQVGMLQCSLVHASVATMQNPMGCALPRLSVAPRPPSVVANMEGVVDGSVTFTMMKLKTVLAVFVVVVAYLVVGGLVFRALEQPFENNQKITITAEKAAFLQKHQCVSPDELEALIKHSVEAVNAGVSPIGDTSYNSSHWDLGSAFFFAGTVITTIGYGNIAPSTEGGKIFCILYAIFGIPLFGFLLAGVGDQLGTIFVKSIAKVEKMFRNKHNQISQTKIRVASTLLFILAGCILFVTVPAVIFKHIEGWTALESTYFVVITLTTVGIGDYVAGGDRRIEYRKWYRPLVWFWILGGLAYFAAVLNMIGDWLRVLSKKTKEEVGGIKAHAAEWKANVRAEFRETRRRMSVEVHDKLQRAATIRSMERRQLGLDQRALSLDMLSPEHRAIFNSLDTNSDKTSSQESIDTKLNNLRLRGAEHCEQGASHQTTSEDNIFNRLGSVTKLAKRNRNRDLKKNIPAEARRPHSEAYGCSTLTFDCSTSTTDEGKRKDEGEEDTEDKECNTSLSEFPLFVDACNGFIPELTKENDEEKTLEIKELHIQMGP</sequence>
<dbReference type="Proteomes" id="UP001057452">
    <property type="component" value="Chromosome 24"/>
</dbReference>
<organism evidence="1 2">
    <name type="scientific">Chaenocephalus aceratus</name>
    <name type="common">Blackfin icefish</name>
    <name type="synonym">Chaenichthys aceratus</name>
    <dbReference type="NCBI Taxonomy" id="36190"/>
    <lineage>
        <taxon>Eukaryota</taxon>
        <taxon>Metazoa</taxon>
        <taxon>Chordata</taxon>
        <taxon>Craniata</taxon>
        <taxon>Vertebrata</taxon>
        <taxon>Euteleostomi</taxon>
        <taxon>Actinopterygii</taxon>
        <taxon>Neopterygii</taxon>
        <taxon>Teleostei</taxon>
        <taxon>Neoteleostei</taxon>
        <taxon>Acanthomorphata</taxon>
        <taxon>Eupercaria</taxon>
        <taxon>Perciformes</taxon>
        <taxon>Notothenioidei</taxon>
        <taxon>Channichthyidae</taxon>
        <taxon>Chaenocephalus</taxon>
    </lineage>
</organism>
<dbReference type="EMBL" id="CM043808">
    <property type="protein sequence ID" value="KAI4801640.1"/>
    <property type="molecule type" value="Genomic_DNA"/>
</dbReference>